<dbReference type="InterPro" id="IPR050206">
    <property type="entry name" value="FtsK/SpoIIIE/SftA"/>
</dbReference>
<dbReference type="SMART" id="SM00382">
    <property type="entry name" value="AAA"/>
    <property type="match status" value="3"/>
</dbReference>
<evidence type="ECO:0000313" key="13">
    <source>
        <dbReference type="EMBL" id="GIH21033.1"/>
    </source>
</evidence>
<feature type="transmembrane region" description="Helical" evidence="11">
    <location>
        <begin position="114"/>
        <end position="135"/>
    </location>
</feature>
<evidence type="ECO:0000313" key="14">
    <source>
        <dbReference type="Proteomes" id="UP000642748"/>
    </source>
</evidence>
<feature type="region of interest" description="Disordered" evidence="10">
    <location>
        <begin position="743"/>
        <end position="771"/>
    </location>
</feature>
<feature type="transmembrane region" description="Helical" evidence="11">
    <location>
        <begin position="88"/>
        <end position="107"/>
    </location>
</feature>
<dbReference type="InterPro" id="IPR023837">
    <property type="entry name" value="EccCb-like_Actinobacteria"/>
</dbReference>
<evidence type="ECO:0000256" key="10">
    <source>
        <dbReference type="SAM" id="MobiDB-lite"/>
    </source>
</evidence>
<feature type="domain" description="FtsK" evidence="12">
    <location>
        <begin position="1160"/>
        <end position="1344"/>
    </location>
</feature>
<keyword evidence="2" id="KW-1003">Cell membrane</keyword>
<evidence type="ECO:0000256" key="4">
    <source>
        <dbReference type="ARBA" id="ARBA00022737"/>
    </source>
</evidence>
<feature type="compositionally biased region" description="Low complexity" evidence="10">
    <location>
        <begin position="745"/>
        <end position="759"/>
    </location>
</feature>
<keyword evidence="5 9" id="KW-0547">Nucleotide-binding</keyword>
<feature type="binding site" evidence="9">
    <location>
        <begin position="1177"/>
        <end position="1184"/>
    </location>
    <ligand>
        <name>ATP</name>
        <dbReference type="ChEBI" id="CHEBI:30616"/>
    </ligand>
</feature>
<dbReference type="Pfam" id="PF01580">
    <property type="entry name" value="FtsK_SpoIIIE"/>
    <property type="match status" value="2"/>
</dbReference>
<dbReference type="GO" id="GO:0003677">
    <property type="term" value="F:DNA binding"/>
    <property type="evidence" value="ECO:0007669"/>
    <property type="project" value="InterPro"/>
</dbReference>
<dbReference type="PROSITE" id="PS50901">
    <property type="entry name" value="FTSK"/>
    <property type="match status" value="3"/>
</dbReference>
<dbReference type="NCBIfam" id="TIGR03924">
    <property type="entry name" value="T7SS_EccC_a"/>
    <property type="match status" value="1"/>
</dbReference>
<name>A0A8J3R213_9ACTN</name>
<dbReference type="PANTHER" id="PTHR22683:SF1">
    <property type="entry name" value="TYPE VII SECRETION SYSTEM PROTEIN ESSC"/>
    <property type="match status" value="1"/>
</dbReference>
<evidence type="ECO:0000256" key="1">
    <source>
        <dbReference type="ARBA" id="ARBA00004651"/>
    </source>
</evidence>
<dbReference type="GO" id="GO:0005524">
    <property type="term" value="F:ATP binding"/>
    <property type="evidence" value="ECO:0007669"/>
    <property type="project" value="UniProtKB-UniRule"/>
</dbReference>
<dbReference type="InterPro" id="IPR023836">
    <property type="entry name" value="EccCa-like_Actinobacteria"/>
</dbReference>
<gene>
    <name evidence="13" type="primary">ftsK_5</name>
    <name evidence="13" type="ORF">Raf01_92050</name>
</gene>
<sequence>MTLPAFGAPPPSTAAPFTPPPAAPPPAVPAPAVPGAAPPALAPPPFAPPQYAPARLAEPFTAADPDSLVVQAPPLQPRGGGQGGGQQLLYLLLPLLGVGSVAALYLGRGGQGGTLTWVAAGVSGIGLLVTVLTSLTRGGSAKKVQINDERRDYLRYLASLRKQVRDVAQRQLDRTRERLPAPEDLWLLAGTDRMWGRRPGDAEFGRVRLATGPQLLANPLRVADTAPLENLDPLMSISLRHFIRAYATVENVPVAVSLRAFSRVAVGGGRADVLAVARAVVAQLASFHSPSTLRIAGCLSAQRLPDWDWLKWLPHAADVSRSDPAGPGRLCAATLTELAGLLGDDLGTRQPFVRNAPADPARPHILVILDGAAGGAHPSLDPARGNGGVTFLDLGIPPVPPNDSTLQLRIDAGRLGRVGTDGVGYLGVPDRLDPASAEFVARQLTALYTAAPVPAETAFTRDLGLPELLNLGDPRMVDTALTWRSRSARDRLRIPIGVDPSGRPVELDIKESAENGMGPHGLVVGATGSGKSELLRTLVIGLAVTHSSETLNFALVDFKGGATFAGMAGLPHVSAVITNLSDELSLVDRMGDALRGEMVRRQELLRAAGNYASVRDYERARQEGAQLRPLPSLLVIIDEFSELLSSRPELTDLFVMIGRLGRSLAVHLLFASQRLEEGRLRGLDTQLSYRIGLRTFSASESRTVLGVPDAYQLPSIPGSGFLKVDTSNLIRFKGAYVSGPLPKQSRTTAAAGTARSGTTPSGEVPPGRQPVPFTLAPIAVRQPPVPVGPPVAEPDDEAPSGKDTILDVLVERLTGRGPAAYQVWLPPLNEPPSIDQLMPGLTETGDRGYTLPGFSGNGKLSAVVAIVDKPFEQRRDLLWADLSGAAGHAVVVGAPQSGKSTLLRTFLATLALTHTPAEVQMFLLDFGGGALSSLAGLPHIGGCAGRLEADKCRRIVAELVGLLAERERAFATRGIDSMAAFRAAPFPMPDGRVFGDVFLVVDGWMTLRQEYEPLEQAIGVLAARGLGYGIHVVLSANRWLEVRAATRDLIGTQFELRLGDPSDSVVDRRAAANVPQGKPGRGLTADKLQFLTALPRVDGQQSTRDLAAGVADLVKRIDGAWCGLRAPQVRLLPDLLPADALPAPAAGDHRIPIGIAENDLSPVFLDFSADPHLVAFGDVESGKSSLLRLLTRAIMACYTPQEAVISVVDYRRSLLGVVTSEHLLDYCGSEAVLTPVVAQVEKAMRQRLPGADVTPEQLRNRSWWKGPELFLLVDDYDLVASSSGNPLAPLAQFIPQARDIGLHLIIVRRVSGASRAMFEPVLQRMRDIATPGVQLSGPREEGPLIGDIKPSPQPPGRGYLMTRRSGANLVQLGYLPLDNA</sequence>
<evidence type="ECO:0000256" key="9">
    <source>
        <dbReference type="PROSITE-ProRule" id="PRU00289"/>
    </source>
</evidence>
<evidence type="ECO:0000256" key="2">
    <source>
        <dbReference type="ARBA" id="ARBA00022475"/>
    </source>
</evidence>
<dbReference type="Proteomes" id="UP000642748">
    <property type="component" value="Unassembled WGS sequence"/>
</dbReference>
<feature type="domain" description="FtsK" evidence="12">
    <location>
        <begin position="874"/>
        <end position="1065"/>
    </location>
</feature>
<comment type="subcellular location">
    <subcellularLocation>
        <location evidence="1">Cell membrane</location>
        <topology evidence="1">Multi-pass membrane protein</topology>
    </subcellularLocation>
</comment>
<dbReference type="InterPro" id="IPR003593">
    <property type="entry name" value="AAA+_ATPase"/>
</dbReference>
<evidence type="ECO:0000256" key="5">
    <source>
        <dbReference type="ARBA" id="ARBA00022741"/>
    </source>
</evidence>
<feature type="region of interest" description="Disordered" evidence="10">
    <location>
        <begin position="782"/>
        <end position="801"/>
    </location>
</feature>
<feature type="region of interest" description="Disordered" evidence="10">
    <location>
        <begin position="1"/>
        <end position="45"/>
    </location>
</feature>
<evidence type="ECO:0000256" key="6">
    <source>
        <dbReference type="ARBA" id="ARBA00022840"/>
    </source>
</evidence>
<evidence type="ECO:0000256" key="3">
    <source>
        <dbReference type="ARBA" id="ARBA00022692"/>
    </source>
</evidence>
<feature type="binding site" evidence="9">
    <location>
        <begin position="893"/>
        <end position="900"/>
    </location>
    <ligand>
        <name>ATP</name>
        <dbReference type="ChEBI" id="CHEBI:30616"/>
    </ligand>
</feature>
<protein>
    <submittedName>
        <fullName evidence="13">Type VII secretion protein EccC</fullName>
    </submittedName>
</protein>
<evidence type="ECO:0000259" key="12">
    <source>
        <dbReference type="PROSITE" id="PS50901"/>
    </source>
</evidence>
<dbReference type="GO" id="GO:0005886">
    <property type="term" value="C:plasma membrane"/>
    <property type="evidence" value="ECO:0007669"/>
    <property type="project" value="UniProtKB-SubCell"/>
</dbReference>
<accession>A0A8J3R213</accession>
<dbReference type="InterPro" id="IPR027417">
    <property type="entry name" value="P-loop_NTPase"/>
</dbReference>
<keyword evidence="7 11" id="KW-1133">Transmembrane helix</keyword>
<keyword evidence="8 11" id="KW-0472">Membrane</keyword>
<keyword evidence="3 11" id="KW-0812">Transmembrane</keyword>
<evidence type="ECO:0000256" key="7">
    <source>
        <dbReference type="ARBA" id="ARBA00022989"/>
    </source>
</evidence>
<feature type="compositionally biased region" description="Pro residues" evidence="10">
    <location>
        <begin position="783"/>
        <end position="792"/>
    </location>
</feature>
<proteinExistence type="predicted"/>
<dbReference type="NCBIfam" id="TIGR03925">
    <property type="entry name" value="T7SS_EccC_b"/>
    <property type="match status" value="1"/>
</dbReference>
<keyword evidence="6 9" id="KW-0067">ATP-binding</keyword>
<reference evidence="13" key="1">
    <citation type="submission" date="2021-01" db="EMBL/GenBank/DDBJ databases">
        <title>Whole genome shotgun sequence of Rugosimonospora africana NBRC 104875.</title>
        <authorList>
            <person name="Komaki H."/>
            <person name="Tamura T."/>
        </authorList>
    </citation>
    <scope>NUCLEOTIDE SEQUENCE</scope>
    <source>
        <strain evidence="13">NBRC 104875</strain>
    </source>
</reference>
<dbReference type="EMBL" id="BONZ01000114">
    <property type="protein sequence ID" value="GIH21033.1"/>
    <property type="molecule type" value="Genomic_DNA"/>
</dbReference>
<keyword evidence="14" id="KW-1185">Reference proteome</keyword>
<organism evidence="13 14">
    <name type="scientific">Rugosimonospora africana</name>
    <dbReference type="NCBI Taxonomy" id="556532"/>
    <lineage>
        <taxon>Bacteria</taxon>
        <taxon>Bacillati</taxon>
        <taxon>Actinomycetota</taxon>
        <taxon>Actinomycetes</taxon>
        <taxon>Micromonosporales</taxon>
        <taxon>Micromonosporaceae</taxon>
        <taxon>Rugosimonospora</taxon>
    </lineage>
</organism>
<comment type="caution">
    <text evidence="13">The sequence shown here is derived from an EMBL/GenBank/DDBJ whole genome shotgun (WGS) entry which is preliminary data.</text>
</comment>
<dbReference type="InterPro" id="IPR002543">
    <property type="entry name" value="FtsK_dom"/>
</dbReference>
<feature type="region of interest" description="Disordered" evidence="10">
    <location>
        <begin position="1333"/>
        <end position="1354"/>
    </location>
</feature>
<dbReference type="RefSeq" id="WP_203924442.1">
    <property type="nucleotide sequence ID" value="NZ_BONZ01000114.1"/>
</dbReference>
<feature type="domain" description="FtsK" evidence="12">
    <location>
        <begin position="502"/>
        <end position="702"/>
    </location>
</feature>
<dbReference type="PANTHER" id="PTHR22683">
    <property type="entry name" value="SPORULATION PROTEIN RELATED"/>
    <property type="match status" value="1"/>
</dbReference>
<dbReference type="Gene3D" id="3.40.50.300">
    <property type="entry name" value="P-loop containing nucleotide triphosphate hydrolases"/>
    <property type="match status" value="4"/>
</dbReference>
<dbReference type="SUPFAM" id="SSF52540">
    <property type="entry name" value="P-loop containing nucleoside triphosphate hydrolases"/>
    <property type="match status" value="3"/>
</dbReference>
<keyword evidence="4" id="KW-0677">Repeat</keyword>
<evidence type="ECO:0000256" key="11">
    <source>
        <dbReference type="SAM" id="Phobius"/>
    </source>
</evidence>
<feature type="compositionally biased region" description="Pro residues" evidence="10">
    <location>
        <begin position="7"/>
        <end position="45"/>
    </location>
</feature>
<evidence type="ECO:0000256" key="8">
    <source>
        <dbReference type="ARBA" id="ARBA00023136"/>
    </source>
</evidence>
<feature type="binding site" evidence="9">
    <location>
        <begin position="525"/>
        <end position="532"/>
    </location>
    <ligand>
        <name>ATP</name>
        <dbReference type="ChEBI" id="CHEBI:30616"/>
    </ligand>
</feature>